<dbReference type="CDD" id="cd02199">
    <property type="entry name" value="YjgF_YER057c_UK114_like_1"/>
    <property type="match status" value="1"/>
</dbReference>
<dbReference type="Proteomes" id="UP000319818">
    <property type="component" value="Unassembled WGS sequence"/>
</dbReference>
<evidence type="ECO:0000313" key="2">
    <source>
        <dbReference type="EMBL" id="TQM37287.1"/>
    </source>
</evidence>
<protein>
    <submittedName>
        <fullName evidence="2">Enamine deaminase RidA (YjgF/YER057c/UK114 family)</fullName>
    </submittedName>
</protein>
<dbReference type="RefSeq" id="WP_211362164.1">
    <property type="nucleotide sequence ID" value="NZ_VFPH01000002.1"/>
</dbReference>
<dbReference type="SUPFAM" id="SSF55298">
    <property type="entry name" value="YjgF-like"/>
    <property type="match status" value="1"/>
</dbReference>
<dbReference type="EMBL" id="VFPH01000002">
    <property type="protein sequence ID" value="TQM37287.1"/>
    <property type="molecule type" value="Genomic_DNA"/>
</dbReference>
<dbReference type="InterPro" id="IPR035959">
    <property type="entry name" value="RutC-like_sf"/>
</dbReference>
<evidence type="ECO:0000313" key="3">
    <source>
        <dbReference type="Proteomes" id="UP000319818"/>
    </source>
</evidence>
<proteinExistence type="predicted"/>
<reference evidence="2 3" key="1">
    <citation type="submission" date="2019-06" db="EMBL/GenBank/DDBJ databases">
        <title>Sequencing the genomes of 1000 actinobacteria strains.</title>
        <authorList>
            <person name="Klenk H.-P."/>
        </authorList>
    </citation>
    <scope>NUCLEOTIDE SEQUENCE [LARGE SCALE GENOMIC DNA]</scope>
    <source>
        <strain evidence="2 3">DSM 45511</strain>
    </source>
</reference>
<dbReference type="PANTHER" id="PTHR43760">
    <property type="entry name" value="ENDORIBONUCLEASE-RELATED"/>
    <property type="match status" value="1"/>
</dbReference>
<organism evidence="2 3">
    <name type="scientific">Pseudonocardia cypriaca</name>
    <dbReference type="NCBI Taxonomy" id="882449"/>
    <lineage>
        <taxon>Bacteria</taxon>
        <taxon>Bacillati</taxon>
        <taxon>Actinomycetota</taxon>
        <taxon>Actinomycetes</taxon>
        <taxon>Pseudonocardiales</taxon>
        <taxon>Pseudonocardiaceae</taxon>
        <taxon>Pseudonocardia</taxon>
    </lineage>
</organism>
<comment type="caution">
    <text evidence="2">The sequence shown here is derived from an EMBL/GenBank/DDBJ whole genome shotgun (WGS) entry which is preliminary data.</text>
</comment>
<accession>A0A543FTW6</accession>
<keyword evidence="3" id="KW-1185">Reference proteome</keyword>
<dbReference type="PANTHER" id="PTHR43760:SF1">
    <property type="entry name" value="ENDORIBONUCLEASE L-PSP_CHORISMATE MUTASE-LIKE DOMAIN-CONTAINING PROTEIN"/>
    <property type="match status" value="1"/>
</dbReference>
<name>A0A543FTW6_9PSEU</name>
<dbReference type="Pfam" id="PF14588">
    <property type="entry name" value="YjgF_endoribonc"/>
    <property type="match status" value="1"/>
</dbReference>
<dbReference type="Gene3D" id="3.30.1330.40">
    <property type="entry name" value="RutC-like"/>
    <property type="match status" value="1"/>
</dbReference>
<evidence type="ECO:0000259" key="1">
    <source>
        <dbReference type="Pfam" id="PF14588"/>
    </source>
</evidence>
<feature type="domain" description="Endoribonuclease L-PSP/chorismate mutase-like" evidence="1">
    <location>
        <begin position="8"/>
        <end position="146"/>
    </location>
</feature>
<gene>
    <name evidence="2" type="ORF">FB388_4496</name>
</gene>
<dbReference type="InterPro" id="IPR013813">
    <property type="entry name" value="Endoribo_LPSP/chorism_mut-like"/>
</dbReference>
<dbReference type="AlphaFoldDB" id="A0A543FTW6"/>
<sequence>MSALGTAEERLTELGLELPDPPAAAAAFEPVVRAGSTVYVSGQVATRDDELVATGHLGADLDVAGGQEAAQQCALNLLAQLRAAAGGLDGVERLVKVTVYIACTPDFAAQSQVADGASRLLVDVLGPAGAHARAAIGVAALPIGSPVEVEAVALLREDAA</sequence>